<keyword evidence="2" id="KW-1185">Reference proteome</keyword>
<reference evidence="2" key="1">
    <citation type="journal article" date="2017" name="Nature">
        <title>The sunflower genome provides insights into oil metabolism, flowering and Asterid evolution.</title>
        <authorList>
            <person name="Badouin H."/>
            <person name="Gouzy J."/>
            <person name="Grassa C.J."/>
            <person name="Murat F."/>
            <person name="Staton S.E."/>
            <person name="Cottret L."/>
            <person name="Lelandais-Briere C."/>
            <person name="Owens G.L."/>
            <person name="Carrere S."/>
            <person name="Mayjonade B."/>
            <person name="Legrand L."/>
            <person name="Gill N."/>
            <person name="Kane N.C."/>
            <person name="Bowers J.E."/>
            <person name="Hubner S."/>
            <person name="Bellec A."/>
            <person name="Berard A."/>
            <person name="Berges H."/>
            <person name="Blanchet N."/>
            <person name="Boniface M.C."/>
            <person name="Brunel D."/>
            <person name="Catrice O."/>
            <person name="Chaidir N."/>
            <person name="Claudel C."/>
            <person name="Donnadieu C."/>
            <person name="Faraut T."/>
            <person name="Fievet G."/>
            <person name="Helmstetter N."/>
            <person name="King M."/>
            <person name="Knapp S.J."/>
            <person name="Lai Z."/>
            <person name="Le Paslier M.C."/>
            <person name="Lippi Y."/>
            <person name="Lorenzon L."/>
            <person name="Mandel J.R."/>
            <person name="Marage G."/>
            <person name="Marchand G."/>
            <person name="Marquand E."/>
            <person name="Bret-Mestries E."/>
            <person name="Morien E."/>
            <person name="Nambeesan S."/>
            <person name="Nguyen T."/>
            <person name="Pegot-Espagnet P."/>
            <person name="Pouilly N."/>
            <person name="Raftis F."/>
            <person name="Sallet E."/>
            <person name="Schiex T."/>
            <person name="Thomas J."/>
            <person name="Vandecasteele C."/>
            <person name="Vares D."/>
            <person name="Vear F."/>
            <person name="Vautrin S."/>
            <person name="Crespi M."/>
            <person name="Mangin B."/>
            <person name="Burke J.M."/>
            <person name="Salse J."/>
            <person name="Munos S."/>
            <person name="Vincourt P."/>
            <person name="Rieseberg L.H."/>
            <person name="Langlade N.B."/>
        </authorList>
    </citation>
    <scope>NUCLEOTIDE SEQUENCE [LARGE SCALE GENOMIC DNA]</scope>
    <source>
        <strain evidence="2">cv. SF193</strain>
    </source>
</reference>
<gene>
    <name evidence="1" type="ORF">HannXRQ_Chr05g0149401</name>
</gene>
<proteinExistence type="predicted"/>
<accession>A0A251UQD6</accession>
<dbReference type="Proteomes" id="UP000215914">
    <property type="component" value="Chromosome 5"/>
</dbReference>
<dbReference type="AlphaFoldDB" id="A0A251UQD6"/>
<evidence type="ECO:0000313" key="1">
    <source>
        <dbReference type="EMBL" id="OTG25600.1"/>
    </source>
</evidence>
<organism evidence="1 2">
    <name type="scientific">Helianthus annuus</name>
    <name type="common">Common sunflower</name>
    <dbReference type="NCBI Taxonomy" id="4232"/>
    <lineage>
        <taxon>Eukaryota</taxon>
        <taxon>Viridiplantae</taxon>
        <taxon>Streptophyta</taxon>
        <taxon>Embryophyta</taxon>
        <taxon>Tracheophyta</taxon>
        <taxon>Spermatophyta</taxon>
        <taxon>Magnoliopsida</taxon>
        <taxon>eudicotyledons</taxon>
        <taxon>Gunneridae</taxon>
        <taxon>Pentapetalae</taxon>
        <taxon>asterids</taxon>
        <taxon>campanulids</taxon>
        <taxon>Asterales</taxon>
        <taxon>Asteraceae</taxon>
        <taxon>Asteroideae</taxon>
        <taxon>Heliantheae alliance</taxon>
        <taxon>Heliantheae</taxon>
        <taxon>Helianthus</taxon>
    </lineage>
</organism>
<protein>
    <submittedName>
        <fullName evidence="1">Uncharacterized protein</fullName>
    </submittedName>
</protein>
<dbReference type="InParanoid" id="A0A251UQD6"/>
<name>A0A251UQD6_HELAN</name>
<dbReference type="EMBL" id="CM007894">
    <property type="protein sequence ID" value="OTG25600.1"/>
    <property type="molecule type" value="Genomic_DNA"/>
</dbReference>
<evidence type="ECO:0000313" key="2">
    <source>
        <dbReference type="Proteomes" id="UP000215914"/>
    </source>
</evidence>
<sequence length="91" mass="10511">MFVKLGCLHGSLVGSKSSSDKFWLYGSMKIKLVGYFRKILIDYTINVDLYLANEWDFRYPTELGFLGKTRRKFGEDLRKTRSSDLGGNYVV</sequence>